<proteinExistence type="predicted"/>
<dbReference type="Gene3D" id="3.30.1360.120">
    <property type="entry name" value="Probable tRNA modification gtpase trme, domain 1"/>
    <property type="match status" value="1"/>
</dbReference>
<dbReference type="SUPFAM" id="SSF103025">
    <property type="entry name" value="Folate-binding domain"/>
    <property type="match status" value="1"/>
</dbReference>
<dbReference type="RefSeq" id="WP_378218811.1">
    <property type="nucleotide sequence ID" value="NZ_JBHRTK010000004.1"/>
</dbReference>
<evidence type="ECO:0000313" key="2">
    <source>
        <dbReference type="Proteomes" id="UP001595583"/>
    </source>
</evidence>
<dbReference type="EMBL" id="JBHRTK010000004">
    <property type="protein sequence ID" value="MFC3205386.1"/>
    <property type="molecule type" value="Genomic_DNA"/>
</dbReference>
<accession>A0ABV7KAN8</accession>
<dbReference type="Proteomes" id="UP001595583">
    <property type="component" value="Unassembled WGS sequence"/>
</dbReference>
<dbReference type="InterPro" id="IPR027266">
    <property type="entry name" value="TrmE/GcvT-like"/>
</dbReference>
<evidence type="ECO:0008006" key="3">
    <source>
        <dbReference type="Google" id="ProtNLM"/>
    </source>
</evidence>
<name>A0ABV7KAN8_9HYPH</name>
<gene>
    <name evidence="1" type="ORF">ACFOHJ_04115</name>
</gene>
<evidence type="ECO:0000313" key="1">
    <source>
        <dbReference type="EMBL" id="MFC3205386.1"/>
    </source>
</evidence>
<reference evidence="2" key="1">
    <citation type="journal article" date="2019" name="Int. J. Syst. Evol. Microbiol.">
        <title>The Global Catalogue of Microorganisms (GCM) 10K type strain sequencing project: providing services to taxonomists for standard genome sequencing and annotation.</title>
        <authorList>
            <consortium name="The Broad Institute Genomics Platform"/>
            <consortium name="The Broad Institute Genome Sequencing Center for Infectious Disease"/>
            <person name="Wu L."/>
            <person name="Ma J."/>
        </authorList>
    </citation>
    <scope>NUCLEOTIDE SEQUENCE [LARGE SCALE GENOMIC DNA]</scope>
    <source>
        <strain evidence="2">KCTC 52165</strain>
    </source>
</reference>
<organism evidence="1 2">
    <name type="scientific">Aquamicrobium soli</name>
    <dbReference type="NCBI Taxonomy" id="1811518"/>
    <lineage>
        <taxon>Bacteria</taxon>
        <taxon>Pseudomonadati</taxon>
        <taxon>Pseudomonadota</taxon>
        <taxon>Alphaproteobacteria</taxon>
        <taxon>Hyphomicrobiales</taxon>
        <taxon>Phyllobacteriaceae</taxon>
        <taxon>Aquamicrobium</taxon>
    </lineage>
</organism>
<keyword evidence="2" id="KW-1185">Reference proteome</keyword>
<sequence length="206" mass="22183">MTQFSSVQRLFPFAPGGAAAELPLPSGRVTLSDLTERPRFGTKGPGSAGWLASQGLDLPAVNRIGMHDGMRVLRLGNEDLLFLAENAANSLGQLVDRWNRAEGARGYSSWREEGWAWMRLSGPDATALMARLCTVDLRPEHFGADRIAQTRVASIEAVVTRSADGFDILFDISLAAFFARTVGMAEAIRQTTPGAGDVRPPTGPSR</sequence>
<protein>
    <recommendedName>
        <fullName evidence="3">Sarcosine oxidase subunit gamma</fullName>
    </recommendedName>
</protein>
<comment type="caution">
    <text evidence="1">The sequence shown here is derived from an EMBL/GenBank/DDBJ whole genome shotgun (WGS) entry which is preliminary data.</text>
</comment>